<dbReference type="STRING" id="1088818.A0A2I0ACI9"/>
<gene>
    <name evidence="10" type="ORF">AXF42_Ash009997</name>
</gene>
<feature type="region of interest" description="Disordered" evidence="7">
    <location>
        <begin position="345"/>
        <end position="373"/>
    </location>
</feature>
<protein>
    <recommendedName>
        <fullName evidence="9">Man1/Src1-like C-terminal domain-containing protein</fullName>
    </recommendedName>
</protein>
<dbReference type="OrthoDB" id="341403at2759"/>
<keyword evidence="4 8" id="KW-1133">Transmembrane helix</keyword>
<evidence type="ECO:0000256" key="3">
    <source>
        <dbReference type="ARBA" id="ARBA00022692"/>
    </source>
</evidence>
<dbReference type="GO" id="GO:0034399">
    <property type="term" value="C:nuclear periphery"/>
    <property type="evidence" value="ECO:0007669"/>
    <property type="project" value="TreeGrafter"/>
</dbReference>
<dbReference type="PANTHER" id="PTHR47808:SF2">
    <property type="entry name" value="LEM DOMAIN-CONTAINING PROTEIN 2"/>
    <property type="match status" value="1"/>
</dbReference>
<keyword evidence="6" id="KW-0539">Nucleus</keyword>
<dbReference type="InterPro" id="IPR044780">
    <property type="entry name" value="Heh2/Src1"/>
</dbReference>
<dbReference type="InterPro" id="IPR018996">
    <property type="entry name" value="Man1/Src1-like_C"/>
</dbReference>
<comment type="subcellular location">
    <subcellularLocation>
        <location evidence="1">Nucleus inner membrane</location>
    </subcellularLocation>
</comment>
<feature type="compositionally biased region" description="Basic and acidic residues" evidence="7">
    <location>
        <begin position="354"/>
        <end position="364"/>
    </location>
</feature>
<dbReference type="AlphaFoldDB" id="A0A2I0ACI9"/>
<dbReference type="GO" id="GO:0005783">
    <property type="term" value="C:endoplasmic reticulum"/>
    <property type="evidence" value="ECO:0007669"/>
    <property type="project" value="TreeGrafter"/>
</dbReference>
<evidence type="ECO:0000256" key="8">
    <source>
        <dbReference type="SAM" id="Phobius"/>
    </source>
</evidence>
<proteinExistence type="predicted"/>
<keyword evidence="5 8" id="KW-0472">Membrane</keyword>
<dbReference type="InterPro" id="IPR041885">
    <property type="entry name" value="MAN1_winged_helix_dom"/>
</dbReference>
<keyword evidence="11" id="KW-1185">Reference proteome</keyword>
<organism evidence="10 11">
    <name type="scientific">Apostasia shenzhenica</name>
    <dbReference type="NCBI Taxonomy" id="1088818"/>
    <lineage>
        <taxon>Eukaryota</taxon>
        <taxon>Viridiplantae</taxon>
        <taxon>Streptophyta</taxon>
        <taxon>Embryophyta</taxon>
        <taxon>Tracheophyta</taxon>
        <taxon>Spermatophyta</taxon>
        <taxon>Magnoliopsida</taxon>
        <taxon>Liliopsida</taxon>
        <taxon>Asparagales</taxon>
        <taxon>Orchidaceae</taxon>
        <taxon>Apostasioideae</taxon>
        <taxon>Apostasia</taxon>
    </lineage>
</organism>
<feature type="transmembrane region" description="Helical" evidence="8">
    <location>
        <begin position="46"/>
        <end position="67"/>
    </location>
</feature>
<dbReference type="GO" id="GO:0005637">
    <property type="term" value="C:nuclear inner membrane"/>
    <property type="evidence" value="ECO:0007669"/>
    <property type="project" value="UniProtKB-SubCell"/>
</dbReference>
<dbReference type="GO" id="GO:0003682">
    <property type="term" value="F:chromatin binding"/>
    <property type="evidence" value="ECO:0007669"/>
    <property type="project" value="InterPro"/>
</dbReference>
<name>A0A2I0ACI9_9ASPA</name>
<evidence type="ECO:0000313" key="11">
    <source>
        <dbReference type="Proteomes" id="UP000236161"/>
    </source>
</evidence>
<keyword evidence="2" id="KW-0597">Phosphoprotein</keyword>
<feature type="domain" description="Man1/Src1-like C-terminal" evidence="9">
    <location>
        <begin position="86"/>
        <end position="340"/>
    </location>
</feature>
<dbReference type="EMBL" id="KZ451999">
    <property type="protein sequence ID" value="PKA53267.1"/>
    <property type="molecule type" value="Genomic_DNA"/>
</dbReference>
<evidence type="ECO:0000313" key="10">
    <source>
        <dbReference type="EMBL" id="PKA53267.1"/>
    </source>
</evidence>
<evidence type="ECO:0000256" key="7">
    <source>
        <dbReference type="SAM" id="MobiDB-lite"/>
    </source>
</evidence>
<sequence length="384" mass="43570">MLSPSSPSRKTKRAKYKIPVSQSSPVGILGEPSPGLFPSREEFLKLLLVIFIASSVAVGFNFLSSILNSRPRPFCDSGDASQEIDICEVCPENGWCTNGRLACLNGYKKQGRICVEDGQLYRTAKSISGVVEDHVCVSHAQILCGGTGRLWFQEGDIMKIVDEHKAKETKGIWMEDDTFTVSLHKALETLEGYLETKAYSNGSKEYKCPEQLAQLHKPLDCLICQWIYRHVFLVLCIMISALCLTWMSWSLRKKLLTSARAEKLYQEVCEILEDNAMMARTKKEGEPWVVASWLRDHLLLPKERKDMTLWKKVTALIQEDSRIDQYPKLIKGESKILLEWQADGSLSSKRKVRKPDNRISRQEEASSAYLQHRPNACKSLLPQQ</sequence>
<feature type="transmembrane region" description="Helical" evidence="8">
    <location>
        <begin position="226"/>
        <end position="247"/>
    </location>
</feature>
<dbReference type="Pfam" id="PF09402">
    <property type="entry name" value="MSC"/>
    <property type="match status" value="1"/>
</dbReference>
<evidence type="ECO:0000256" key="5">
    <source>
        <dbReference type="ARBA" id="ARBA00023136"/>
    </source>
</evidence>
<evidence type="ECO:0000256" key="4">
    <source>
        <dbReference type="ARBA" id="ARBA00022989"/>
    </source>
</evidence>
<keyword evidence="3 8" id="KW-0812">Transmembrane</keyword>
<evidence type="ECO:0000256" key="2">
    <source>
        <dbReference type="ARBA" id="ARBA00022553"/>
    </source>
</evidence>
<evidence type="ECO:0000256" key="6">
    <source>
        <dbReference type="ARBA" id="ARBA00023242"/>
    </source>
</evidence>
<dbReference type="PANTHER" id="PTHR47808">
    <property type="entry name" value="INNER NUCLEAR MEMBRANE PROTEIN HEH2-RELATED"/>
    <property type="match status" value="1"/>
</dbReference>
<accession>A0A2I0ACI9</accession>
<evidence type="ECO:0000256" key="1">
    <source>
        <dbReference type="ARBA" id="ARBA00004540"/>
    </source>
</evidence>
<reference evidence="10 11" key="1">
    <citation type="journal article" date="2017" name="Nature">
        <title>The Apostasia genome and the evolution of orchids.</title>
        <authorList>
            <person name="Zhang G.Q."/>
            <person name="Liu K.W."/>
            <person name="Li Z."/>
            <person name="Lohaus R."/>
            <person name="Hsiao Y.Y."/>
            <person name="Niu S.C."/>
            <person name="Wang J.Y."/>
            <person name="Lin Y.C."/>
            <person name="Xu Q."/>
            <person name="Chen L.J."/>
            <person name="Yoshida K."/>
            <person name="Fujiwara S."/>
            <person name="Wang Z.W."/>
            <person name="Zhang Y.Q."/>
            <person name="Mitsuda N."/>
            <person name="Wang M."/>
            <person name="Liu G.H."/>
            <person name="Pecoraro L."/>
            <person name="Huang H.X."/>
            <person name="Xiao X.J."/>
            <person name="Lin M."/>
            <person name="Wu X.Y."/>
            <person name="Wu W.L."/>
            <person name="Chen Y.Y."/>
            <person name="Chang S.B."/>
            <person name="Sakamoto S."/>
            <person name="Ohme-Takagi M."/>
            <person name="Yagi M."/>
            <person name="Zeng S.J."/>
            <person name="Shen C.Y."/>
            <person name="Yeh C.M."/>
            <person name="Luo Y.B."/>
            <person name="Tsai W.C."/>
            <person name="Van de Peer Y."/>
            <person name="Liu Z.J."/>
        </authorList>
    </citation>
    <scope>NUCLEOTIDE SEQUENCE [LARGE SCALE GENOMIC DNA]</scope>
    <source>
        <strain evidence="11">cv. Shenzhen</strain>
        <tissue evidence="10">Stem</tissue>
    </source>
</reference>
<dbReference type="Proteomes" id="UP000236161">
    <property type="component" value="Unassembled WGS sequence"/>
</dbReference>
<dbReference type="Gene3D" id="1.10.10.1180">
    <property type="entry name" value="MAN1, winged-helix domain"/>
    <property type="match status" value="1"/>
</dbReference>
<dbReference type="GO" id="GO:0071763">
    <property type="term" value="P:nuclear membrane organization"/>
    <property type="evidence" value="ECO:0007669"/>
    <property type="project" value="TreeGrafter"/>
</dbReference>
<evidence type="ECO:0000259" key="9">
    <source>
        <dbReference type="Pfam" id="PF09402"/>
    </source>
</evidence>